<sequence>MNLTLVLVLKLDGGLNHYPSPPCLRRHLSLSRARRRSNNKPNAVVLVVVSSGAKLMRQKKMVFVGVTAEKIGVQGDSGQPPKKKLRCGKIESGKGRLSLKEEDAC</sequence>
<evidence type="ECO:0000313" key="1">
    <source>
        <dbReference type="EMBL" id="KAG2276247.1"/>
    </source>
</evidence>
<name>A0A8X7QTX3_BRACI</name>
<dbReference type="EMBL" id="JAAMPC010000012">
    <property type="protein sequence ID" value="KAG2276247.1"/>
    <property type="molecule type" value="Genomic_DNA"/>
</dbReference>
<dbReference type="AlphaFoldDB" id="A0A8X7QTX3"/>
<comment type="caution">
    <text evidence="1">The sequence shown here is derived from an EMBL/GenBank/DDBJ whole genome shotgun (WGS) entry which is preliminary data.</text>
</comment>
<protein>
    <submittedName>
        <fullName evidence="1">Uncharacterized protein</fullName>
    </submittedName>
</protein>
<evidence type="ECO:0000313" key="2">
    <source>
        <dbReference type="Proteomes" id="UP000886595"/>
    </source>
</evidence>
<organism evidence="1 2">
    <name type="scientific">Brassica carinata</name>
    <name type="common">Ethiopian mustard</name>
    <name type="synonym">Abyssinian cabbage</name>
    <dbReference type="NCBI Taxonomy" id="52824"/>
    <lineage>
        <taxon>Eukaryota</taxon>
        <taxon>Viridiplantae</taxon>
        <taxon>Streptophyta</taxon>
        <taxon>Embryophyta</taxon>
        <taxon>Tracheophyta</taxon>
        <taxon>Spermatophyta</taxon>
        <taxon>Magnoliopsida</taxon>
        <taxon>eudicotyledons</taxon>
        <taxon>Gunneridae</taxon>
        <taxon>Pentapetalae</taxon>
        <taxon>rosids</taxon>
        <taxon>malvids</taxon>
        <taxon>Brassicales</taxon>
        <taxon>Brassicaceae</taxon>
        <taxon>Brassiceae</taxon>
        <taxon>Brassica</taxon>
    </lineage>
</organism>
<dbReference type="Proteomes" id="UP000886595">
    <property type="component" value="Unassembled WGS sequence"/>
</dbReference>
<reference evidence="1 2" key="1">
    <citation type="submission" date="2020-02" db="EMBL/GenBank/DDBJ databases">
        <authorList>
            <person name="Ma Q."/>
            <person name="Huang Y."/>
            <person name="Song X."/>
            <person name="Pei D."/>
        </authorList>
    </citation>
    <scope>NUCLEOTIDE SEQUENCE [LARGE SCALE GENOMIC DNA]</scope>
    <source>
        <strain evidence="1">Sxm20200214</strain>
        <tissue evidence="1">Leaf</tissue>
    </source>
</reference>
<gene>
    <name evidence="1" type="ORF">Bca52824_058802</name>
</gene>
<keyword evidence="2" id="KW-1185">Reference proteome</keyword>
<accession>A0A8X7QTX3</accession>
<proteinExistence type="predicted"/>